<evidence type="ECO:0000313" key="1">
    <source>
        <dbReference type="EMBL" id="GAL29004.1"/>
    </source>
</evidence>
<protein>
    <submittedName>
        <fullName evidence="1">Uncharacterized protein</fullName>
    </submittedName>
</protein>
<proteinExistence type="predicted"/>
<gene>
    <name evidence="1" type="ORF">JCM19239_6092</name>
</gene>
<organism evidence="1 2">
    <name type="scientific">Vibrio variabilis</name>
    <dbReference type="NCBI Taxonomy" id="990271"/>
    <lineage>
        <taxon>Bacteria</taxon>
        <taxon>Pseudomonadati</taxon>
        <taxon>Pseudomonadota</taxon>
        <taxon>Gammaproteobacteria</taxon>
        <taxon>Vibrionales</taxon>
        <taxon>Vibrionaceae</taxon>
        <taxon>Vibrio</taxon>
    </lineage>
</organism>
<comment type="caution">
    <text evidence="1">The sequence shown here is derived from an EMBL/GenBank/DDBJ whole genome shotgun (WGS) entry which is preliminary data.</text>
</comment>
<dbReference type="EMBL" id="BBMS01000055">
    <property type="protein sequence ID" value="GAL29004.1"/>
    <property type="molecule type" value="Genomic_DNA"/>
</dbReference>
<reference evidence="2" key="1">
    <citation type="submission" date="2014-09" db="EMBL/GenBank/DDBJ databases">
        <title>Vibrio variabilis JCM 19239. (C206) whole genome shotgun sequence.</title>
        <authorList>
            <person name="Sawabe T."/>
            <person name="Meirelles P."/>
            <person name="Nakanishi M."/>
            <person name="Sayaka M."/>
            <person name="Hattori M."/>
            <person name="Ohkuma M."/>
        </authorList>
    </citation>
    <scope>NUCLEOTIDE SEQUENCE [LARGE SCALE GENOMIC DNA]</scope>
    <source>
        <strain evidence="2">JCM 19239</strain>
    </source>
</reference>
<name>A0ABQ0JJR8_9VIBR</name>
<accession>A0ABQ0JJR8</accession>
<sequence>MFHVVRQNQIFDYVFAVRNAVSVMTHSTYLGFYKLSRHALSEWYNE</sequence>
<evidence type="ECO:0000313" key="2">
    <source>
        <dbReference type="Proteomes" id="UP000029223"/>
    </source>
</evidence>
<dbReference type="Proteomes" id="UP000029223">
    <property type="component" value="Unassembled WGS sequence"/>
</dbReference>
<keyword evidence="2" id="KW-1185">Reference proteome</keyword>